<feature type="domain" description="OmpA-like" evidence="4">
    <location>
        <begin position="223"/>
        <end position="351"/>
    </location>
</feature>
<keyword evidence="2" id="KW-0175">Coiled coil</keyword>
<accession>A0ABM8Q9K0</accession>
<protein>
    <recommendedName>
        <fullName evidence="4">OmpA-like domain-containing protein</fullName>
    </recommendedName>
</protein>
<evidence type="ECO:0000313" key="5">
    <source>
        <dbReference type="EMBL" id="CAD7289481.1"/>
    </source>
</evidence>
<dbReference type="PANTHER" id="PTHR30329:SF21">
    <property type="entry name" value="LIPOPROTEIN YIAD-RELATED"/>
    <property type="match status" value="1"/>
</dbReference>
<dbReference type="InterPro" id="IPR050330">
    <property type="entry name" value="Bact_OuterMem_StrucFunc"/>
</dbReference>
<gene>
    <name evidence="5" type="ORF">LMG7974_01553</name>
</gene>
<dbReference type="PROSITE" id="PS51123">
    <property type="entry name" value="OMPA_2"/>
    <property type="match status" value="1"/>
</dbReference>
<dbReference type="CDD" id="cd07185">
    <property type="entry name" value="OmpA_C-like"/>
    <property type="match status" value="1"/>
</dbReference>
<dbReference type="InterPro" id="IPR036737">
    <property type="entry name" value="OmpA-like_sf"/>
</dbReference>
<dbReference type="InterPro" id="IPR006665">
    <property type="entry name" value="OmpA-like"/>
</dbReference>
<keyword evidence="3" id="KW-0812">Transmembrane</keyword>
<feature type="coiled-coil region" evidence="2">
    <location>
        <begin position="73"/>
        <end position="156"/>
    </location>
</feature>
<dbReference type="Pfam" id="PF00691">
    <property type="entry name" value="OmpA"/>
    <property type="match status" value="1"/>
</dbReference>
<keyword evidence="6" id="KW-1185">Reference proteome</keyword>
<comment type="caution">
    <text evidence="5">The sequence shown here is derived from an EMBL/GenBank/DDBJ whole genome shotgun (WGS) entry which is preliminary data.</text>
</comment>
<organism evidence="5 6">
    <name type="scientific">Campylobacter majalis</name>
    <dbReference type="NCBI Taxonomy" id="2790656"/>
    <lineage>
        <taxon>Bacteria</taxon>
        <taxon>Pseudomonadati</taxon>
        <taxon>Campylobacterota</taxon>
        <taxon>Epsilonproteobacteria</taxon>
        <taxon>Campylobacterales</taxon>
        <taxon>Campylobacteraceae</taxon>
        <taxon>Campylobacter</taxon>
    </lineage>
</organism>
<dbReference type="SUPFAM" id="SSF103088">
    <property type="entry name" value="OmpA-like"/>
    <property type="match status" value="1"/>
</dbReference>
<evidence type="ECO:0000259" key="4">
    <source>
        <dbReference type="PROSITE" id="PS51123"/>
    </source>
</evidence>
<evidence type="ECO:0000256" key="1">
    <source>
        <dbReference type="PROSITE-ProRule" id="PRU00473"/>
    </source>
</evidence>
<dbReference type="Gene3D" id="3.30.1330.60">
    <property type="entry name" value="OmpA-like domain"/>
    <property type="match status" value="1"/>
</dbReference>
<reference evidence="5 6" key="1">
    <citation type="submission" date="2020-11" db="EMBL/GenBank/DDBJ databases">
        <authorList>
            <person name="Peeters C."/>
        </authorList>
    </citation>
    <scope>NUCLEOTIDE SEQUENCE [LARGE SCALE GENOMIC DNA]</scope>
    <source>
        <strain evidence="5 6">LMG 7974</strain>
    </source>
</reference>
<evidence type="ECO:0000256" key="3">
    <source>
        <dbReference type="SAM" id="Phobius"/>
    </source>
</evidence>
<dbReference type="EMBL" id="CAJHOF010000016">
    <property type="protein sequence ID" value="CAD7289481.1"/>
    <property type="molecule type" value="Genomic_DNA"/>
</dbReference>
<dbReference type="PANTHER" id="PTHR30329">
    <property type="entry name" value="STATOR ELEMENT OF FLAGELLAR MOTOR COMPLEX"/>
    <property type="match status" value="1"/>
</dbReference>
<sequence length="365" mass="41656">MKINNKQNLQVFWISYANLMAGLLFVFILILGGVIAKYVLTQDVIVNKQQSVIRALDSLRDEKGNELSDERLIKVLKDEIVKLSFKNSELQNKNSTYITMLNDLENKTSELAKARNKQSSTISDINDKNELLQNKIDELSAKISALNAKNNALSLDSEKFKDENSKNLEKITFLLDEINAKQTKFDTLLSDINSTKIYVKQISGLHEKIINSLRQVFGDEIDLKTGVLTLRSADFFDKNKTELKSESKDKLKEILTKYFGVLLSDEEISKNIEQIMIEGFTDSDGSYGYNLELSQRRAYEIMRFINSYSDDGRLDRLLVSSGRSYNNLVLKDGAEDKDASRRIEIKFFITNKKALEQVAKILEAK</sequence>
<evidence type="ECO:0000313" key="6">
    <source>
        <dbReference type="Proteomes" id="UP000789803"/>
    </source>
</evidence>
<dbReference type="RefSeq" id="WP_229933340.1">
    <property type="nucleotide sequence ID" value="NZ_CAJHOF010000016.1"/>
</dbReference>
<evidence type="ECO:0000256" key="2">
    <source>
        <dbReference type="SAM" id="Coils"/>
    </source>
</evidence>
<name>A0ABM8Q9K0_9BACT</name>
<dbReference type="Proteomes" id="UP000789803">
    <property type="component" value="Unassembled WGS sequence"/>
</dbReference>
<feature type="transmembrane region" description="Helical" evidence="3">
    <location>
        <begin position="12"/>
        <end position="40"/>
    </location>
</feature>
<proteinExistence type="predicted"/>
<keyword evidence="1 3" id="KW-0472">Membrane</keyword>
<keyword evidence="3" id="KW-1133">Transmembrane helix</keyword>